<reference evidence="4 5" key="1">
    <citation type="submission" date="2019-05" db="EMBL/GenBank/DDBJ databases">
        <authorList>
            <person name="Qu J.-H."/>
        </authorList>
    </citation>
    <scope>NUCLEOTIDE SEQUENCE [LARGE SCALE GENOMIC DNA]</scope>
    <source>
        <strain evidence="4 5">Z12</strain>
    </source>
</reference>
<sequence>MKTKNFTRLIFLLAVCIQVQITVGHAQTPWSGKYGNEWLAGKYGQSWLRIGVSKNGIYKVALPVAFQNKPNLLHLYRRGVEVALVSATNTEIEFYGVPNDGASDALLYRLPTSRKNTNFSIYSDESAYFLTFDSTPRTATVQVSLVPDQAVTPQQFHYATYFKEFTIENSHMTTYPSRPATLNSYFEEGKAGTGTRIANNSADIKTSNPKPVIFSNSYVAEPFIYQLKSRFGSAVPKVNVRLKGRGFLFSATSNVGVYAGKDNTPASLRLTGSTAVTGFLDQDYNFELQETDIENGQGTLGFKSTGGASDGFSVSYYSVTYEQKIDMQGGNSYEFNFPASNSNTRFTILNTPSGNLRFLDVTDADHPRIINGNASDLMVSRNGGVMKLLASNESTTVTPSSVTFQQINPADFDYLIVTNETLSSGAQTYADYRKNGSPGKKYKPIVKKITDVYNQFNYGEPSAVAIRRFVDFMISDENKDKYLLLLGKSITYYERSTREVPDEVPTVGFPASDLLLVDGLGGTPDDVPSIPYGRISAITNQQLIDYLNKVKTYESQTDVSWRKNVLHLSGGKGNLQVQEFAKNLSDIASASNLSNAPYYGKVIAVPKALDLATNAIQEISIAPYVNGTIDPSITGIGMVTYFGHGGVDVTDLNFGYATDPAKGYANTSKYPILFYNGCGVNNVFSNRFKLFSEAPGSPSFRRPMSLDWLLAADKGAIAVFGNDWDAYATTSNEYLDKLYLEIFPKSDLERRSIGGIIQDVALKTKLEKGYSYDPITNGRVASYYDYDRANIHQIILQGDPALRILVTDGPLPVELISFDATLAEKNKVDVTWKTAWEKDNSHFVVERSYNAKNFEEIGFAEGKGDSNTESTYLFSDTNPLAGTSYYRLKQIDKAAVSGDKTSAEKISYSKIVSINRPETSMLVISPNPATDLVEIVLDAPVKIKNWDILNQQGKVFKRAGTGNKVNLANFPAGEYIIKILTENEDIYFKKIVKM</sequence>
<evidence type="ECO:0000259" key="2">
    <source>
        <dbReference type="Pfam" id="PF01364"/>
    </source>
</evidence>
<dbReference type="Pfam" id="PF01364">
    <property type="entry name" value="Peptidase_C25"/>
    <property type="match status" value="1"/>
</dbReference>
<evidence type="ECO:0000256" key="1">
    <source>
        <dbReference type="SAM" id="SignalP"/>
    </source>
</evidence>
<dbReference type="InterPro" id="IPR026444">
    <property type="entry name" value="Secre_tail"/>
</dbReference>
<feature type="chain" id="PRO_5024291859" evidence="1">
    <location>
        <begin position="27"/>
        <end position="994"/>
    </location>
</feature>
<accession>A0A5R9K960</accession>
<keyword evidence="5" id="KW-1185">Reference proteome</keyword>
<evidence type="ECO:0000313" key="4">
    <source>
        <dbReference type="EMBL" id="TLU90578.1"/>
    </source>
</evidence>
<dbReference type="InterPro" id="IPR001769">
    <property type="entry name" value="Gingipain"/>
</dbReference>
<evidence type="ECO:0000259" key="3">
    <source>
        <dbReference type="Pfam" id="PF18962"/>
    </source>
</evidence>
<name>A0A5R9K960_9BACT</name>
<proteinExistence type="predicted"/>
<dbReference type="Pfam" id="PF18962">
    <property type="entry name" value="Por_Secre_tail"/>
    <property type="match status" value="1"/>
</dbReference>
<dbReference type="SUPFAM" id="SSF52129">
    <property type="entry name" value="Caspase-like"/>
    <property type="match status" value="1"/>
</dbReference>
<dbReference type="GO" id="GO:0006508">
    <property type="term" value="P:proteolysis"/>
    <property type="evidence" value="ECO:0007669"/>
    <property type="project" value="InterPro"/>
</dbReference>
<dbReference type="NCBIfam" id="TIGR04183">
    <property type="entry name" value="Por_Secre_tail"/>
    <property type="match status" value="1"/>
</dbReference>
<gene>
    <name evidence="4" type="ORF">FEM55_18660</name>
</gene>
<keyword evidence="1" id="KW-0732">Signal</keyword>
<feature type="domain" description="Secretion system C-terminal sorting" evidence="3">
    <location>
        <begin position="924"/>
        <end position="992"/>
    </location>
</feature>
<dbReference type="Proteomes" id="UP000309788">
    <property type="component" value="Unassembled WGS sequence"/>
</dbReference>
<organism evidence="4 5">
    <name type="scientific">Dyadobacter sediminis</name>
    <dbReference type="NCBI Taxonomy" id="1493691"/>
    <lineage>
        <taxon>Bacteria</taxon>
        <taxon>Pseudomonadati</taxon>
        <taxon>Bacteroidota</taxon>
        <taxon>Cytophagia</taxon>
        <taxon>Cytophagales</taxon>
        <taxon>Spirosomataceae</taxon>
        <taxon>Dyadobacter</taxon>
    </lineage>
</organism>
<dbReference type="CDD" id="cd02258">
    <property type="entry name" value="Peptidase_C25_N"/>
    <property type="match status" value="1"/>
</dbReference>
<comment type="caution">
    <text evidence="4">The sequence shown here is derived from an EMBL/GenBank/DDBJ whole genome shotgun (WGS) entry which is preliminary data.</text>
</comment>
<feature type="domain" description="Gingipain" evidence="2">
    <location>
        <begin position="414"/>
        <end position="804"/>
    </location>
</feature>
<dbReference type="RefSeq" id="WP_138282902.1">
    <property type="nucleotide sequence ID" value="NZ_BMGE01000005.1"/>
</dbReference>
<protein>
    <submittedName>
        <fullName evidence="4">T9SS type A sorting domain-containing protein</fullName>
    </submittedName>
</protein>
<dbReference type="GO" id="GO:0008234">
    <property type="term" value="F:cysteine-type peptidase activity"/>
    <property type="evidence" value="ECO:0007669"/>
    <property type="project" value="InterPro"/>
</dbReference>
<dbReference type="Gene3D" id="3.40.50.1460">
    <property type="match status" value="1"/>
</dbReference>
<dbReference type="AlphaFoldDB" id="A0A5R9K960"/>
<dbReference type="OrthoDB" id="9757650at2"/>
<feature type="signal peptide" evidence="1">
    <location>
        <begin position="1"/>
        <end position="26"/>
    </location>
</feature>
<evidence type="ECO:0000313" key="5">
    <source>
        <dbReference type="Proteomes" id="UP000309788"/>
    </source>
</evidence>
<dbReference type="InterPro" id="IPR029030">
    <property type="entry name" value="Caspase-like_dom_sf"/>
</dbReference>
<dbReference type="EMBL" id="VCEI01000028">
    <property type="protein sequence ID" value="TLU90578.1"/>
    <property type="molecule type" value="Genomic_DNA"/>
</dbReference>